<evidence type="ECO:0000256" key="5">
    <source>
        <dbReference type="ARBA" id="ARBA00023136"/>
    </source>
</evidence>
<evidence type="ECO:0000259" key="8">
    <source>
        <dbReference type="Pfam" id="PF02687"/>
    </source>
</evidence>
<sequence length="886" mass="95570">MAIFRRIANLIRRDKLQREIDAELASHLAMRGDDNRAVGMSSREAQRDARIRFGNVSSMREKTAEADMSLWIEDVAHDLRYAFRQLRRAPGFAITSILVLSLGIGACTAIFSAIKPILIDPLPLPHADRLVMVWERSNDGRPVHVTFGSFTGLAERSPAFTSIAVMKPWQPAIAAGAQQSDKPERLEGQRVSADFFRTLSITPVQGRDFQSSDDRWRGPNVVIISDRLWHRRFAADPNIVGSQIRLDDQPFTVIGILPASFEDVLAPQAELWAPLQYNQALPPNGREWGHHLRMVARLRDGVAPAQAQSASDAILHLFAQSHANGYDSTGGAPAGIIATPLQHDLTQGIRPALFAVIGSVVLVLLISCVNVANLLLARGAQRQAEFAMRAALGAANTRLVRQLLTESLVLAIAAGLIGLAIAEAGVRILIAMSPAELPRLSAISVNLPVFFFALGIAAIIGIFVGLAPALQSTRGELNARMQQSSGRTAARRHWTRSALVVAEVSLAIVLLVSAGLLLRTMQHLFSTDPGFDASHLITMQVQESPRRFDDRQAALRFFSQALDRVRQMPGVISAGFTTQLPLSGDSDIYGVEFEKDHGRNSGAAFRYSVTPGYLESMRIPLLRGRLLDEHDTFGAPTAVIINDALARSTFPGQNPIGQRLRVGPDAGEQGRPWGTIVGVVGNVKQQSLAMADDDAFYITTEQWSWLDNVQTLVVRTSGPAAALAAPIRDAIWSVDRNEPIVRITTMQSLVATSEAQRRFVLTLFAAFAVTGLILAATGLFGLLAGYVTERTREIGIRTAVGASRASIVLLILRHGLGLATVGAVIGIAGAALSSRALAALLSGISPLDPVTYLGVTLLLLCVATIACFLPARRAASIDPVKALRAD</sequence>
<keyword evidence="5 7" id="KW-0472">Membrane</keyword>
<feature type="transmembrane region" description="Helical" evidence="7">
    <location>
        <begin position="807"/>
        <end position="832"/>
    </location>
</feature>
<feature type="domain" description="MacB-like periplasmic core" evidence="9">
    <location>
        <begin position="497"/>
        <end position="721"/>
    </location>
</feature>
<keyword evidence="2" id="KW-1003">Cell membrane</keyword>
<dbReference type="InterPro" id="IPR017800">
    <property type="entry name" value="ADOP"/>
</dbReference>
<keyword evidence="4 7" id="KW-1133">Transmembrane helix</keyword>
<evidence type="ECO:0000313" key="11">
    <source>
        <dbReference type="Proteomes" id="UP001596091"/>
    </source>
</evidence>
<accession>A0ABW1ELU5</accession>
<name>A0ABW1ELU5_9BACT</name>
<reference evidence="11" key="1">
    <citation type="journal article" date="2019" name="Int. J. Syst. Evol. Microbiol.">
        <title>The Global Catalogue of Microorganisms (GCM) 10K type strain sequencing project: providing services to taxonomists for standard genome sequencing and annotation.</title>
        <authorList>
            <consortium name="The Broad Institute Genomics Platform"/>
            <consortium name="The Broad Institute Genome Sequencing Center for Infectious Disease"/>
            <person name="Wu L."/>
            <person name="Ma J."/>
        </authorList>
    </citation>
    <scope>NUCLEOTIDE SEQUENCE [LARGE SCALE GENOMIC DNA]</scope>
    <source>
        <strain evidence="11">JCM 4087</strain>
    </source>
</reference>
<keyword evidence="11" id="KW-1185">Reference proteome</keyword>
<evidence type="ECO:0000313" key="10">
    <source>
        <dbReference type="EMBL" id="MFC5864383.1"/>
    </source>
</evidence>
<feature type="domain" description="MacB-like periplasmic core" evidence="9">
    <location>
        <begin position="95"/>
        <end position="310"/>
    </location>
</feature>
<proteinExistence type="inferred from homology"/>
<comment type="subcellular location">
    <subcellularLocation>
        <location evidence="1">Cell membrane</location>
        <topology evidence="1">Multi-pass membrane protein</topology>
    </subcellularLocation>
</comment>
<feature type="transmembrane region" description="Helical" evidence="7">
    <location>
        <begin position="759"/>
        <end position="786"/>
    </location>
</feature>
<dbReference type="NCBIfam" id="NF038403">
    <property type="entry name" value="perm_prefix_1"/>
    <property type="match status" value="1"/>
</dbReference>
<evidence type="ECO:0000256" key="3">
    <source>
        <dbReference type="ARBA" id="ARBA00022692"/>
    </source>
</evidence>
<dbReference type="PANTHER" id="PTHR30572:SF4">
    <property type="entry name" value="ABC TRANSPORTER PERMEASE YTRF"/>
    <property type="match status" value="1"/>
</dbReference>
<feature type="transmembrane region" description="Helical" evidence="7">
    <location>
        <begin position="352"/>
        <end position="376"/>
    </location>
</feature>
<evidence type="ECO:0000256" key="1">
    <source>
        <dbReference type="ARBA" id="ARBA00004651"/>
    </source>
</evidence>
<gene>
    <name evidence="10" type="ORF">ACFPT7_18905</name>
</gene>
<evidence type="ECO:0000256" key="4">
    <source>
        <dbReference type="ARBA" id="ARBA00022989"/>
    </source>
</evidence>
<feature type="transmembrane region" description="Helical" evidence="7">
    <location>
        <begin position="408"/>
        <end position="430"/>
    </location>
</feature>
<dbReference type="Pfam" id="PF12704">
    <property type="entry name" value="MacB_PCD"/>
    <property type="match status" value="2"/>
</dbReference>
<dbReference type="InterPro" id="IPR050250">
    <property type="entry name" value="Macrolide_Exporter_MacB"/>
</dbReference>
<feature type="transmembrane region" description="Helical" evidence="7">
    <location>
        <begin position="497"/>
        <end position="518"/>
    </location>
</feature>
<dbReference type="Proteomes" id="UP001596091">
    <property type="component" value="Unassembled WGS sequence"/>
</dbReference>
<dbReference type="InterPro" id="IPR025857">
    <property type="entry name" value="MacB_PCD"/>
</dbReference>
<dbReference type="InterPro" id="IPR047928">
    <property type="entry name" value="Perm_prefix_1"/>
</dbReference>
<dbReference type="EMBL" id="JBHSPH010000009">
    <property type="protein sequence ID" value="MFC5864383.1"/>
    <property type="molecule type" value="Genomic_DNA"/>
</dbReference>
<evidence type="ECO:0000259" key="9">
    <source>
        <dbReference type="Pfam" id="PF12704"/>
    </source>
</evidence>
<dbReference type="Pfam" id="PF02687">
    <property type="entry name" value="FtsX"/>
    <property type="match status" value="2"/>
</dbReference>
<comment type="similarity">
    <text evidence="6">Belongs to the ABC-4 integral membrane protein family.</text>
</comment>
<keyword evidence="3 7" id="KW-0812">Transmembrane</keyword>
<feature type="domain" description="ABC3 transporter permease C-terminal" evidence="8">
    <location>
        <begin position="360"/>
        <end position="474"/>
    </location>
</feature>
<organism evidence="10 11">
    <name type="scientific">Acidicapsa dinghuensis</name>
    <dbReference type="NCBI Taxonomy" id="2218256"/>
    <lineage>
        <taxon>Bacteria</taxon>
        <taxon>Pseudomonadati</taxon>
        <taxon>Acidobacteriota</taxon>
        <taxon>Terriglobia</taxon>
        <taxon>Terriglobales</taxon>
        <taxon>Acidobacteriaceae</taxon>
        <taxon>Acidicapsa</taxon>
    </lineage>
</organism>
<protein>
    <submittedName>
        <fullName evidence="10">ADOP family duplicated permease</fullName>
    </submittedName>
</protein>
<dbReference type="RefSeq" id="WP_263342118.1">
    <property type="nucleotide sequence ID" value="NZ_JAGSYH010000009.1"/>
</dbReference>
<evidence type="ECO:0000256" key="6">
    <source>
        <dbReference type="ARBA" id="ARBA00038076"/>
    </source>
</evidence>
<dbReference type="PANTHER" id="PTHR30572">
    <property type="entry name" value="MEMBRANE COMPONENT OF TRANSPORTER-RELATED"/>
    <property type="match status" value="1"/>
</dbReference>
<feature type="transmembrane region" description="Helical" evidence="7">
    <location>
        <begin position="89"/>
        <end position="114"/>
    </location>
</feature>
<evidence type="ECO:0000256" key="2">
    <source>
        <dbReference type="ARBA" id="ARBA00022475"/>
    </source>
</evidence>
<evidence type="ECO:0000256" key="7">
    <source>
        <dbReference type="SAM" id="Phobius"/>
    </source>
</evidence>
<dbReference type="InterPro" id="IPR003838">
    <property type="entry name" value="ABC3_permease_C"/>
</dbReference>
<feature type="transmembrane region" description="Helical" evidence="7">
    <location>
        <begin position="450"/>
        <end position="470"/>
    </location>
</feature>
<comment type="caution">
    <text evidence="10">The sequence shown here is derived from an EMBL/GenBank/DDBJ whole genome shotgun (WGS) entry which is preliminary data.</text>
</comment>
<dbReference type="NCBIfam" id="TIGR03434">
    <property type="entry name" value="ADOP"/>
    <property type="match status" value="1"/>
</dbReference>
<feature type="transmembrane region" description="Helical" evidence="7">
    <location>
        <begin position="852"/>
        <end position="871"/>
    </location>
</feature>
<feature type="domain" description="ABC3 transporter permease C-terminal" evidence="8">
    <location>
        <begin position="766"/>
        <end position="879"/>
    </location>
</feature>